<organism evidence="2 3">
    <name type="scientific">Armadillidium nasatum</name>
    <dbReference type="NCBI Taxonomy" id="96803"/>
    <lineage>
        <taxon>Eukaryota</taxon>
        <taxon>Metazoa</taxon>
        <taxon>Ecdysozoa</taxon>
        <taxon>Arthropoda</taxon>
        <taxon>Crustacea</taxon>
        <taxon>Multicrustacea</taxon>
        <taxon>Malacostraca</taxon>
        <taxon>Eumalacostraca</taxon>
        <taxon>Peracarida</taxon>
        <taxon>Isopoda</taxon>
        <taxon>Oniscidea</taxon>
        <taxon>Crinocheta</taxon>
        <taxon>Armadillidiidae</taxon>
        <taxon>Armadillidium</taxon>
    </lineage>
</organism>
<keyword evidence="1" id="KW-1133">Transmembrane helix</keyword>
<proteinExistence type="predicted"/>
<evidence type="ECO:0000313" key="3">
    <source>
        <dbReference type="Proteomes" id="UP000326759"/>
    </source>
</evidence>
<dbReference type="EMBL" id="SEYY01020169">
    <property type="protein sequence ID" value="KAB7497526.1"/>
    <property type="molecule type" value="Genomic_DNA"/>
</dbReference>
<accession>A0A5N5STH4</accession>
<gene>
    <name evidence="2" type="ORF">Anas_04308</name>
</gene>
<reference evidence="2 3" key="1">
    <citation type="journal article" date="2019" name="PLoS Biol.">
        <title>Sex chromosomes control vertical transmission of feminizing Wolbachia symbionts in an isopod.</title>
        <authorList>
            <person name="Becking T."/>
            <person name="Chebbi M.A."/>
            <person name="Giraud I."/>
            <person name="Moumen B."/>
            <person name="Laverre T."/>
            <person name="Caubet Y."/>
            <person name="Peccoud J."/>
            <person name="Gilbert C."/>
            <person name="Cordaux R."/>
        </authorList>
    </citation>
    <scope>NUCLEOTIDE SEQUENCE [LARGE SCALE GENOMIC DNA]</scope>
    <source>
        <strain evidence="2">ANa2</strain>
        <tissue evidence="2">Whole body excluding digestive tract and cuticle</tissue>
    </source>
</reference>
<keyword evidence="1" id="KW-0812">Transmembrane</keyword>
<evidence type="ECO:0000256" key="1">
    <source>
        <dbReference type="SAM" id="Phobius"/>
    </source>
</evidence>
<dbReference type="OrthoDB" id="6132759at2759"/>
<sequence length="108" mass="12021">MFDEDSHTLCGMNVQELRHVPDTSPLGLPKEHSPKGLIMLERGSSQFGIIDYCVFGAMLVFSGAIGLYTSYIGNKSPEEFLMGNRSFKPMPVIPERFMPMERKSACSS</sequence>
<dbReference type="Proteomes" id="UP000326759">
    <property type="component" value="Unassembled WGS sequence"/>
</dbReference>
<feature type="transmembrane region" description="Helical" evidence="1">
    <location>
        <begin position="49"/>
        <end position="72"/>
    </location>
</feature>
<keyword evidence="1" id="KW-0472">Membrane</keyword>
<keyword evidence="3" id="KW-1185">Reference proteome</keyword>
<dbReference type="AlphaFoldDB" id="A0A5N5STH4"/>
<comment type="caution">
    <text evidence="2">The sequence shown here is derived from an EMBL/GenBank/DDBJ whole genome shotgun (WGS) entry which is preliminary data.</text>
</comment>
<evidence type="ECO:0000313" key="2">
    <source>
        <dbReference type="EMBL" id="KAB7497526.1"/>
    </source>
</evidence>
<protein>
    <submittedName>
        <fullName evidence="2">Uncharacterized protein</fullName>
    </submittedName>
</protein>
<name>A0A5N5STH4_9CRUS</name>